<organism evidence="2 3">
    <name type="scientific">Lactuca saligna</name>
    <name type="common">Willowleaf lettuce</name>
    <dbReference type="NCBI Taxonomy" id="75948"/>
    <lineage>
        <taxon>Eukaryota</taxon>
        <taxon>Viridiplantae</taxon>
        <taxon>Streptophyta</taxon>
        <taxon>Embryophyta</taxon>
        <taxon>Tracheophyta</taxon>
        <taxon>Spermatophyta</taxon>
        <taxon>Magnoliopsida</taxon>
        <taxon>eudicotyledons</taxon>
        <taxon>Gunneridae</taxon>
        <taxon>Pentapetalae</taxon>
        <taxon>asterids</taxon>
        <taxon>campanulids</taxon>
        <taxon>Asterales</taxon>
        <taxon>Asteraceae</taxon>
        <taxon>Cichorioideae</taxon>
        <taxon>Cichorieae</taxon>
        <taxon>Lactucinae</taxon>
        <taxon>Lactuca</taxon>
    </lineage>
</organism>
<feature type="transmembrane region" description="Helical" evidence="1">
    <location>
        <begin position="81"/>
        <end position="106"/>
    </location>
</feature>
<dbReference type="AlphaFoldDB" id="A0AA35Z766"/>
<keyword evidence="1" id="KW-0812">Transmembrane</keyword>
<gene>
    <name evidence="2" type="ORF">LSALG_LOCUS26273</name>
</gene>
<keyword evidence="1" id="KW-1133">Transmembrane helix</keyword>
<proteinExistence type="predicted"/>
<dbReference type="EMBL" id="OX465081">
    <property type="protein sequence ID" value="CAI9286878.1"/>
    <property type="molecule type" value="Genomic_DNA"/>
</dbReference>
<evidence type="ECO:0000256" key="1">
    <source>
        <dbReference type="SAM" id="Phobius"/>
    </source>
</evidence>
<keyword evidence="1" id="KW-0472">Membrane</keyword>
<reference evidence="2" key="1">
    <citation type="submission" date="2023-04" db="EMBL/GenBank/DDBJ databases">
        <authorList>
            <person name="Vijverberg K."/>
            <person name="Xiong W."/>
            <person name="Schranz E."/>
        </authorList>
    </citation>
    <scope>NUCLEOTIDE SEQUENCE</scope>
</reference>
<name>A0AA35Z766_LACSI</name>
<protein>
    <submittedName>
        <fullName evidence="2">Uncharacterized protein</fullName>
    </submittedName>
</protein>
<dbReference type="Proteomes" id="UP001177003">
    <property type="component" value="Chromosome 5"/>
</dbReference>
<sequence length="107" mass="12333">MDPTPPPSPYTINSKNSISSIDRLKLNDFHTIFCDYGEKIAKQQGQLEHMKEEMGQDYLHSKVDVLNMQQSFDHVEKQNKVISLLVVGVVVVMFLVMIFIIHLIFIK</sequence>
<accession>A0AA35Z766</accession>
<keyword evidence="3" id="KW-1185">Reference proteome</keyword>
<evidence type="ECO:0000313" key="2">
    <source>
        <dbReference type="EMBL" id="CAI9286878.1"/>
    </source>
</evidence>
<evidence type="ECO:0000313" key="3">
    <source>
        <dbReference type="Proteomes" id="UP001177003"/>
    </source>
</evidence>